<gene>
    <name evidence="13" type="ORF">KDA82_27590</name>
</gene>
<feature type="transmembrane region" description="Helical" evidence="10">
    <location>
        <begin position="150"/>
        <end position="179"/>
    </location>
</feature>
<dbReference type="PANTHER" id="PTHR24421">
    <property type="entry name" value="NITRATE/NITRITE SENSOR PROTEIN NARX-RELATED"/>
    <property type="match status" value="1"/>
</dbReference>
<feature type="domain" description="Signal transduction histidine kinase subgroup 3 dimerisation and phosphoacceptor" evidence="12">
    <location>
        <begin position="300"/>
        <end position="365"/>
    </location>
</feature>
<organism evidence="13 14">
    <name type="scientific">Streptomyces daliensis</name>
    <dbReference type="NCBI Taxonomy" id="299421"/>
    <lineage>
        <taxon>Bacteria</taxon>
        <taxon>Bacillati</taxon>
        <taxon>Actinomycetota</taxon>
        <taxon>Actinomycetes</taxon>
        <taxon>Kitasatosporales</taxon>
        <taxon>Streptomycetaceae</taxon>
        <taxon>Streptomyces</taxon>
    </lineage>
</organism>
<dbReference type="Pfam" id="PF07730">
    <property type="entry name" value="HisKA_3"/>
    <property type="match status" value="1"/>
</dbReference>
<keyword evidence="10" id="KW-0472">Membrane</keyword>
<evidence type="ECO:0000256" key="1">
    <source>
        <dbReference type="ARBA" id="ARBA00000085"/>
    </source>
</evidence>
<evidence type="ECO:0000256" key="4">
    <source>
        <dbReference type="ARBA" id="ARBA00022679"/>
    </source>
</evidence>
<feature type="region of interest" description="Disordered" evidence="9">
    <location>
        <begin position="502"/>
        <end position="535"/>
    </location>
</feature>
<feature type="compositionally biased region" description="Low complexity" evidence="9">
    <location>
        <begin position="18"/>
        <end position="35"/>
    </location>
</feature>
<dbReference type="InterPro" id="IPR050482">
    <property type="entry name" value="Sensor_HK_TwoCompSys"/>
</dbReference>
<feature type="domain" description="Histidine kinase/HSP90-like ATPase" evidence="11">
    <location>
        <begin position="413"/>
        <end position="504"/>
    </location>
</feature>
<keyword evidence="10" id="KW-1133">Transmembrane helix</keyword>
<dbReference type="AlphaFoldDB" id="A0A8T4IZX3"/>
<keyword evidence="14" id="KW-1185">Reference proteome</keyword>
<comment type="catalytic activity">
    <reaction evidence="1">
        <text>ATP + protein L-histidine = ADP + protein N-phospho-L-histidine.</text>
        <dbReference type="EC" id="2.7.13.3"/>
    </reaction>
</comment>
<protein>
    <recommendedName>
        <fullName evidence="2">histidine kinase</fullName>
        <ecNumber evidence="2">2.7.13.3</ecNumber>
    </recommendedName>
</protein>
<feature type="compositionally biased region" description="Basic and acidic residues" evidence="9">
    <location>
        <begin position="517"/>
        <end position="535"/>
    </location>
</feature>
<evidence type="ECO:0000256" key="2">
    <source>
        <dbReference type="ARBA" id="ARBA00012438"/>
    </source>
</evidence>
<name>A0A8T4IZX3_9ACTN</name>
<evidence type="ECO:0000256" key="6">
    <source>
        <dbReference type="ARBA" id="ARBA00022777"/>
    </source>
</evidence>
<keyword evidence="7" id="KW-0067">ATP-binding</keyword>
<evidence type="ECO:0000256" key="5">
    <source>
        <dbReference type="ARBA" id="ARBA00022741"/>
    </source>
</evidence>
<evidence type="ECO:0000259" key="12">
    <source>
        <dbReference type="Pfam" id="PF07730"/>
    </source>
</evidence>
<evidence type="ECO:0000256" key="8">
    <source>
        <dbReference type="ARBA" id="ARBA00023012"/>
    </source>
</evidence>
<dbReference type="GO" id="GO:0005524">
    <property type="term" value="F:ATP binding"/>
    <property type="evidence" value="ECO:0007669"/>
    <property type="project" value="UniProtKB-KW"/>
</dbReference>
<keyword evidence="6 13" id="KW-0418">Kinase</keyword>
<dbReference type="EMBL" id="JAGSMN010000723">
    <property type="protein sequence ID" value="MBR7676702.1"/>
    <property type="molecule type" value="Genomic_DNA"/>
</dbReference>
<dbReference type="Gene3D" id="3.30.565.10">
    <property type="entry name" value="Histidine kinase-like ATPase, C-terminal domain"/>
    <property type="match status" value="1"/>
</dbReference>
<feature type="region of interest" description="Disordered" evidence="9">
    <location>
        <begin position="1"/>
        <end position="44"/>
    </location>
</feature>
<reference evidence="13" key="1">
    <citation type="submission" date="2021-04" db="EMBL/GenBank/DDBJ databases">
        <title>Sequencing of actinobacteria type strains.</title>
        <authorList>
            <person name="Nguyen G.-S."/>
            <person name="Wentzel A."/>
        </authorList>
    </citation>
    <scope>NUCLEOTIDE SEQUENCE</scope>
    <source>
        <strain evidence="13">DSM 42095</strain>
    </source>
</reference>
<dbReference type="CDD" id="cd16917">
    <property type="entry name" value="HATPase_UhpB-NarQ-NarX-like"/>
    <property type="match status" value="1"/>
</dbReference>
<keyword evidence="3" id="KW-0597">Phosphoprotein</keyword>
<dbReference type="GO" id="GO:0016020">
    <property type="term" value="C:membrane"/>
    <property type="evidence" value="ECO:0007669"/>
    <property type="project" value="InterPro"/>
</dbReference>
<accession>A0A8T4IZX3</accession>
<evidence type="ECO:0000256" key="9">
    <source>
        <dbReference type="SAM" id="MobiDB-lite"/>
    </source>
</evidence>
<feature type="transmembrane region" description="Helical" evidence="10">
    <location>
        <begin position="118"/>
        <end position="138"/>
    </location>
</feature>
<dbReference type="Pfam" id="PF02518">
    <property type="entry name" value="HATPase_c"/>
    <property type="match status" value="1"/>
</dbReference>
<dbReference type="SUPFAM" id="SSF55874">
    <property type="entry name" value="ATPase domain of HSP90 chaperone/DNA topoisomerase II/histidine kinase"/>
    <property type="match status" value="1"/>
</dbReference>
<dbReference type="GO" id="GO:0000155">
    <property type="term" value="F:phosphorelay sensor kinase activity"/>
    <property type="evidence" value="ECO:0007669"/>
    <property type="project" value="InterPro"/>
</dbReference>
<evidence type="ECO:0000259" key="11">
    <source>
        <dbReference type="Pfam" id="PF02518"/>
    </source>
</evidence>
<feature type="transmembrane region" description="Helical" evidence="10">
    <location>
        <begin position="208"/>
        <end position="227"/>
    </location>
</feature>
<dbReference type="Proteomes" id="UP000675554">
    <property type="component" value="Unassembled WGS sequence"/>
</dbReference>
<evidence type="ECO:0000313" key="14">
    <source>
        <dbReference type="Proteomes" id="UP000675554"/>
    </source>
</evidence>
<evidence type="ECO:0000256" key="10">
    <source>
        <dbReference type="SAM" id="Phobius"/>
    </source>
</evidence>
<dbReference type="InterPro" id="IPR036890">
    <property type="entry name" value="HATPase_C_sf"/>
</dbReference>
<keyword evidence="5" id="KW-0547">Nucleotide-binding</keyword>
<comment type="caution">
    <text evidence="13">The sequence shown here is derived from an EMBL/GenBank/DDBJ whole genome shotgun (WGS) entry which is preliminary data.</text>
</comment>
<evidence type="ECO:0000256" key="3">
    <source>
        <dbReference type="ARBA" id="ARBA00022553"/>
    </source>
</evidence>
<sequence length="535" mass="54918">MALQETRVFDEERDITTPARGEAAPSSGAGAPGADPSGGTGVAATTGVTATASAITASRVPSGSGLPARLAREAVAGLGRDLLLGAFSPRPLPPLAGLPVPSRVRRALPGALVRALRWIPHAAVVALTLLLVALQAQAEVPVRDKAAGGLLIAVPLLLTLRWPVLASWLLLAAAGVSLFHPWGLEGPFPFADLGAWPDVAGGTAGRPWAMAGLLACTAVMLLAAFRLPPRAVGWLWALTVAVAAAGNGPFAFGTLATALFAALMPLTSVIATGRRTARAEAAAHAAASEEERARRTVLEERAVIARELHDVVAHHMSVIAIQAEAAPHRVKEPPPELEAAFATVRESALIALTELRRVLGVIRTEPSAGPDAAPEAPQPTLGDLDGLLAGVRAAGRRVETSVGGRARSLPRGVELSAYRIVQEALSNALRHAPEAPIRLELAYSDGGLDLRVVNAPPTRPAPASPGAGHGLTGMRERVTMLGGWLDAGGTEEGGFAVTAFLPSPRTGDGASGARDSPGTRDGHGVRDERRVAGDG</sequence>
<keyword evidence="4" id="KW-0808">Transferase</keyword>
<evidence type="ECO:0000313" key="13">
    <source>
        <dbReference type="EMBL" id="MBR7676702.1"/>
    </source>
</evidence>
<dbReference type="PANTHER" id="PTHR24421:SF10">
    <property type="entry name" value="NITRATE_NITRITE SENSOR PROTEIN NARQ"/>
    <property type="match status" value="1"/>
</dbReference>
<dbReference type="Gene3D" id="1.20.5.1930">
    <property type="match status" value="1"/>
</dbReference>
<dbReference type="GO" id="GO:0046983">
    <property type="term" value="F:protein dimerization activity"/>
    <property type="evidence" value="ECO:0007669"/>
    <property type="project" value="InterPro"/>
</dbReference>
<evidence type="ECO:0000256" key="7">
    <source>
        <dbReference type="ARBA" id="ARBA00022840"/>
    </source>
</evidence>
<dbReference type="InterPro" id="IPR011712">
    <property type="entry name" value="Sig_transdc_His_kin_sub3_dim/P"/>
</dbReference>
<keyword evidence="10" id="KW-0812">Transmembrane</keyword>
<proteinExistence type="predicted"/>
<feature type="transmembrane region" description="Helical" evidence="10">
    <location>
        <begin position="234"/>
        <end position="264"/>
    </location>
</feature>
<keyword evidence="8" id="KW-0902">Two-component regulatory system</keyword>
<dbReference type="InterPro" id="IPR003594">
    <property type="entry name" value="HATPase_dom"/>
</dbReference>
<dbReference type="EC" id="2.7.13.3" evidence="2"/>